<dbReference type="SUPFAM" id="SSF50998">
    <property type="entry name" value="Quinoprotein alcohol dehydrogenase-like"/>
    <property type="match status" value="1"/>
</dbReference>
<dbReference type="OrthoDB" id="244732at2"/>
<feature type="compositionally biased region" description="Basic and acidic residues" evidence="1">
    <location>
        <begin position="124"/>
        <end position="140"/>
    </location>
</feature>
<protein>
    <submittedName>
        <fullName evidence="4">Outer membrane biogenesis protein BamB</fullName>
    </submittedName>
</protein>
<dbReference type="PANTHER" id="PTHR34512">
    <property type="entry name" value="CELL SURFACE PROTEIN"/>
    <property type="match status" value="1"/>
</dbReference>
<dbReference type="Gene3D" id="2.40.10.480">
    <property type="match status" value="1"/>
</dbReference>
<dbReference type="InterPro" id="IPR018391">
    <property type="entry name" value="PQQ_b-propeller_rpt"/>
</dbReference>
<evidence type="ECO:0000313" key="5">
    <source>
        <dbReference type="Proteomes" id="UP000317909"/>
    </source>
</evidence>
<evidence type="ECO:0000313" key="4">
    <source>
        <dbReference type="EMBL" id="QDT71029.1"/>
    </source>
</evidence>
<feature type="compositionally biased region" description="Polar residues" evidence="1">
    <location>
        <begin position="106"/>
        <end position="116"/>
    </location>
</feature>
<name>A0A517TRP0_9BACT</name>
<evidence type="ECO:0000256" key="2">
    <source>
        <dbReference type="SAM" id="SignalP"/>
    </source>
</evidence>
<feature type="chain" id="PRO_5022053819" evidence="2">
    <location>
        <begin position="23"/>
        <end position="493"/>
    </location>
</feature>
<dbReference type="Gene3D" id="2.130.10.10">
    <property type="entry name" value="YVTN repeat-like/Quinoprotein amine dehydrogenase"/>
    <property type="match status" value="1"/>
</dbReference>
<dbReference type="InterPro" id="IPR015943">
    <property type="entry name" value="WD40/YVTN_repeat-like_dom_sf"/>
</dbReference>
<gene>
    <name evidence="4" type="ORF">I41_01840</name>
</gene>
<keyword evidence="2" id="KW-0732">Signal</keyword>
<dbReference type="RefSeq" id="WP_145430071.1">
    <property type="nucleotide sequence ID" value="NZ_CP036339.1"/>
</dbReference>
<dbReference type="PANTHER" id="PTHR34512:SF30">
    <property type="entry name" value="OUTER MEMBRANE PROTEIN ASSEMBLY FACTOR BAMB"/>
    <property type="match status" value="1"/>
</dbReference>
<dbReference type="InterPro" id="IPR002372">
    <property type="entry name" value="PQQ_rpt_dom"/>
</dbReference>
<organism evidence="4 5">
    <name type="scientific">Lacipirellula limnantheis</name>
    <dbReference type="NCBI Taxonomy" id="2528024"/>
    <lineage>
        <taxon>Bacteria</taxon>
        <taxon>Pseudomonadati</taxon>
        <taxon>Planctomycetota</taxon>
        <taxon>Planctomycetia</taxon>
        <taxon>Pirellulales</taxon>
        <taxon>Lacipirellulaceae</taxon>
        <taxon>Lacipirellula</taxon>
    </lineage>
</organism>
<evidence type="ECO:0000256" key="1">
    <source>
        <dbReference type="SAM" id="MobiDB-lite"/>
    </source>
</evidence>
<sequence precursor="true">MTLKLVPLTALCVASLASSALALDAADGNWPQWRGPEMTGVAPAGSPPTKWDPETNIKWKTEIPGRGSASPIVWENRVFILTAVDTGKLPDDAVQQTSAEEETQPENRTGRFSDQSAPPAGNAPRERREGERGERGERGFGRGGPGGGRGFGGFGRRDSGPRNIYKFNVLCLDRNTGKILWEKTAREAAPHEGMHDTNSYASGSPTTDGKFLYASFGSHGVYCYDLDGNLIWERDLGDMETRNGFGEGASPTIYGDTLLVPWDHEKDSHLFALDAKTGEIKWQIDREEPTTWVTPLVIEAAGKTQVILNGTNRSRSYDINSGEVIWECGGQVTNPISTAIQYEDLVYCMTGHRGSAIVAIPLDATGDITDTDKIAWKTNQGAPYVPSPLLYGDKLYFTKGTNGVISCLEAKTGEPLINQKRLEGIENIYASPVGADGKIYITGRDGTTVVIPSTGELDILATNTVGEPVDASPAIAGNQIFIRGDHHLFCIEE</sequence>
<reference evidence="4 5" key="1">
    <citation type="submission" date="2019-02" db="EMBL/GenBank/DDBJ databases">
        <title>Deep-cultivation of Planctomycetes and their phenomic and genomic characterization uncovers novel biology.</title>
        <authorList>
            <person name="Wiegand S."/>
            <person name="Jogler M."/>
            <person name="Boedeker C."/>
            <person name="Pinto D."/>
            <person name="Vollmers J."/>
            <person name="Rivas-Marin E."/>
            <person name="Kohn T."/>
            <person name="Peeters S.H."/>
            <person name="Heuer A."/>
            <person name="Rast P."/>
            <person name="Oberbeckmann S."/>
            <person name="Bunk B."/>
            <person name="Jeske O."/>
            <person name="Meyerdierks A."/>
            <person name="Storesund J.E."/>
            <person name="Kallscheuer N."/>
            <person name="Luecker S."/>
            <person name="Lage O.M."/>
            <person name="Pohl T."/>
            <person name="Merkel B.J."/>
            <person name="Hornburger P."/>
            <person name="Mueller R.-W."/>
            <person name="Bruemmer F."/>
            <person name="Labrenz M."/>
            <person name="Spormann A.M."/>
            <person name="Op den Camp H."/>
            <person name="Overmann J."/>
            <person name="Amann R."/>
            <person name="Jetten M.S.M."/>
            <person name="Mascher T."/>
            <person name="Medema M.H."/>
            <person name="Devos D.P."/>
            <person name="Kaster A.-K."/>
            <person name="Ovreas L."/>
            <person name="Rohde M."/>
            <person name="Galperin M.Y."/>
            <person name="Jogler C."/>
        </authorList>
    </citation>
    <scope>NUCLEOTIDE SEQUENCE [LARGE SCALE GENOMIC DNA]</scope>
    <source>
        <strain evidence="4 5">I41</strain>
    </source>
</reference>
<dbReference type="Proteomes" id="UP000317909">
    <property type="component" value="Chromosome"/>
</dbReference>
<feature type="compositionally biased region" description="Gly residues" evidence="1">
    <location>
        <begin position="141"/>
        <end position="154"/>
    </location>
</feature>
<dbReference type="EMBL" id="CP036339">
    <property type="protein sequence ID" value="QDT71029.1"/>
    <property type="molecule type" value="Genomic_DNA"/>
</dbReference>
<accession>A0A517TRP0</accession>
<evidence type="ECO:0000259" key="3">
    <source>
        <dbReference type="Pfam" id="PF13360"/>
    </source>
</evidence>
<dbReference type="InterPro" id="IPR011047">
    <property type="entry name" value="Quinoprotein_ADH-like_sf"/>
</dbReference>
<feature type="region of interest" description="Disordered" evidence="1">
    <location>
        <begin position="90"/>
        <end position="155"/>
    </location>
</feature>
<dbReference type="KEGG" id="llh:I41_01840"/>
<dbReference type="SMART" id="SM00564">
    <property type="entry name" value="PQQ"/>
    <property type="match status" value="4"/>
</dbReference>
<dbReference type="Pfam" id="PF13360">
    <property type="entry name" value="PQQ_2"/>
    <property type="match status" value="1"/>
</dbReference>
<proteinExistence type="predicted"/>
<keyword evidence="5" id="KW-1185">Reference proteome</keyword>
<feature type="domain" description="Pyrrolo-quinoline quinone repeat" evidence="3">
    <location>
        <begin position="168"/>
        <end position="414"/>
    </location>
</feature>
<dbReference type="AlphaFoldDB" id="A0A517TRP0"/>
<feature type="signal peptide" evidence="2">
    <location>
        <begin position="1"/>
        <end position="22"/>
    </location>
</feature>